<dbReference type="SUPFAM" id="SSF52540">
    <property type="entry name" value="P-loop containing nucleoside triphosphate hydrolases"/>
    <property type="match status" value="1"/>
</dbReference>
<dbReference type="PANTHER" id="PTHR11441">
    <property type="entry name" value="THYMIDINE KINASE"/>
    <property type="match status" value="1"/>
</dbReference>
<dbReference type="Gene3D" id="3.40.50.300">
    <property type="entry name" value="P-loop containing nucleotide triphosphate hydrolases"/>
    <property type="match status" value="1"/>
</dbReference>
<dbReference type="RefSeq" id="WP_307444446.1">
    <property type="nucleotide sequence ID" value="NZ_JAUSWP010000002.1"/>
</dbReference>
<keyword evidence="5 8" id="KW-0547">Nucleotide-binding</keyword>
<dbReference type="PANTHER" id="PTHR11441:SF0">
    <property type="entry name" value="THYMIDINE KINASE, CYTOSOLIC"/>
    <property type="match status" value="1"/>
</dbReference>
<feature type="binding site" evidence="8">
    <location>
        <position position="197"/>
    </location>
    <ligand>
        <name>Zn(2+)</name>
        <dbReference type="ChEBI" id="CHEBI:29105"/>
    </ligand>
</feature>
<evidence type="ECO:0000256" key="6">
    <source>
        <dbReference type="ARBA" id="ARBA00022777"/>
    </source>
</evidence>
<evidence type="ECO:0000256" key="7">
    <source>
        <dbReference type="ARBA" id="ARBA00022840"/>
    </source>
</evidence>
<dbReference type="InterPro" id="IPR027417">
    <property type="entry name" value="P-loop_NTPase"/>
</dbReference>
<keyword evidence="8" id="KW-0479">Metal-binding</keyword>
<dbReference type="NCBIfam" id="NF003296">
    <property type="entry name" value="PRK04296.1-1"/>
    <property type="match status" value="1"/>
</dbReference>
<feature type="binding site" evidence="8">
    <location>
        <position position="200"/>
    </location>
    <ligand>
        <name>Zn(2+)</name>
        <dbReference type="ChEBI" id="CHEBI:29105"/>
    </ligand>
</feature>
<evidence type="ECO:0000313" key="12">
    <source>
        <dbReference type="Proteomes" id="UP001236620"/>
    </source>
</evidence>
<keyword evidence="3 8" id="KW-0237">DNA synthesis</keyword>
<reference evidence="11" key="1">
    <citation type="submission" date="2023-07" db="EMBL/GenBank/DDBJ databases">
        <title>Genomic Encyclopedia of Type Strains, Phase IV (KMG-IV): sequencing the most valuable type-strain genomes for metagenomic binning, comparative biology and taxonomic classification.</title>
        <authorList>
            <person name="Goeker M."/>
        </authorList>
    </citation>
    <scope>NUCLEOTIDE SEQUENCE [LARGE SCALE GENOMIC DNA]</scope>
    <source>
        <strain evidence="11">DSM 22019</strain>
    </source>
</reference>
<comment type="caution">
    <text evidence="11">The sequence shown here is derived from an EMBL/GenBank/DDBJ whole genome shotgun (WGS) entry which is preliminary data.</text>
</comment>
<evidence type="ECO:0000256" key="9">
    <source>
        <dbReference type="RuleBase" id="RU000544"/>
    </source>
</evidence>
<feature type="binding site" evidence="8">
    <location>
        <begin position="24"/>
        <end position="31"/>
    </location>
    <ligand>
        <name>ATP</name>
        <dbReference type="ChEBI" id="CHEBI:30616"/>
    </ligand>
</feature>
<dbReference type="InterPro" id="IPR001267">
    <property type="entry name" value="Thymidine_kinase"/>
</dbReference>
<evidence type="ECO:0000256" key="8">
    <source>
        <dbReference type="HAMAP-Rule" id="MF_00124"/>
    </source>
</evidence>
<comment type="subunit">
    <text evidence="8">Homotetramer.</text>
</comment>
<dbReference type="Proteomes" id="UP001236620">
    <property type="component" value="Unassembled WGS sequence"/>
</dbReference>
<dbReference type="EC" id="2.7.1.21" evidence="2 8"/>
<dbReference type="InterPro" id="IPR020633">
    <property type="entry name" value="Thymidine_kinase_CS"/>
</dbReference>
<evidence type="ECO:0000313" key="11">
    <source>
        <dbReference type="EMBL" id="MDQ0567641.1"/>
    </source>
</evidence>
<evidence type="ECO:0000256" key="3">
    <source>
        <dbReference type="ARBA" id="ARBA00022634"/>
    </source>
</evidence>
<evidence type="ECO:0000256" key="5">
    <source>
        <dbReference type="ARBA" id="ARBA00022741"/>
    </source>
</evidence>
<evidence type="ECO:0000256" key="2">
    <source>
        <dbReference type="ARBA" id="ARBA00012118"/>
    </source>
</evidence>
<dbReference type="SUPFAM" id="SSF57716">
    <property type="entry name" value="Glucocorticoid receptor-like (DNA-binding domain)"/>
    <property type="match status" value="1"/>
</dbReference>
<keyword evidence="12" id="KW-1185">Reference proteome</keyword>
<gene>
    <name evidence="8" type="primary">tdk</name>
    <name evidence="11" type="ORF">J2Z63_000284</name>
</gene>
<comment type="catalytic activity">
    <reaction evidence="8 9">
        <text>thymidine + ATP = dTMP + ADP + H(+)</text>
        <dbReference type="Rhea" id="RHEA:19129"/>
        <dbReference type="ChEBI" id="CHEBI:15378"/>
        <dbReference type="ChEBI" id="CHEBI:17748"/>
        <dbReference type="ChEBI" id="CHEBI:30616"/>
        <dbReference type="ChEBI" id="CHEBI:63528"/>
        <dbReference type="ChEBI" id="CHEBI:456216"/>
        <dbReference type="EC" id="2.7.1.21"/>
    </reaction>
</comment>
<dbReference type="PROSITE" id="PS00603">
    <property type="entry name" value="TK_CELLULAR_TYPE"/>
    <property type="match status" value="1"/>
</dbReference>
<keyword evidence="8" id="KW-0862">Zinc</keyword>
<keyword evidence="4 8" id="KW-0808">Transferase</keyword>
<keyword evidence="8" id="KW-0963">Cytoplasm</keyword>
<evidence type="ECO:0000256" key="10">
    <source>
        <dbReference type="RuleBase" id="RU004165"/>
    </source>
</evidence>
<keyword evidence="6 8" id="KW-0418">Kinase</keyword>
<organism evidence="11 12">
    <name type="scientific">Mycoplasma yeatsii</name>
    <dbReference type="NCBI Taxonomy" id="51365"/>
    <lineage>
        <taxon>Bacteria</taxon>
        <taxon>Bacillati</taxon>
        <taxon>Mycoplasmatota</taxon>
        <taxon>Mollicutes</taxon>
        <taxon>Mycoplasmataceae</taxon>
        <taxon>Mycoplasma</taxon>
    </lineage>
</organism>
<feature type="binding site" evidence="8">
    <location>
        <position position="159"/>
    </location>
    <ligand>
        <name>Zn(2+)</name>
        <dbReference type="ChEBI" id="CHEBI:29105"/>
    </ligand>
</feature>
<dbReference type="GO" id="GO:0004797">
    <property type="term" value="F:thymidine kinase activity"/>
    <property type="evidence" value="ECO:0007669"/>
    <property type="project" value="UniProtKB-EC"/>
</dbReference>
<dbReference type="PIRSF" id="PIRSF035805">
    <property type="entry name" value="TK_cell"/>
    <property type="match status" value="1"/>
</dbReference>
<dbReference type="EMBL" id="JAUSWP010000002">
    <property type="protein sequence ID" value="MDQ0567641.1"/>
    <property type="molecule type" value="Genomic_DNA"/>
</dbReference>
<feature type="binding site" evidence="8">
    <location>
        <position position="162"/>
    </location>
    <ligand>
        <name>Zn(2+)</name>
        <dbReference type="ChEBI" id="CHEBI:29105"/>
    </ligand>
</feature>
<feature type="active site" description="Proton acceptor" evidence="8">
    <location>
        <position position="103"/>
    </location>
</feature>
<feature type="binding site" evidence="8">
    <location>
        <begin position="102"/>
        <end position="105"/>
    </location>
    <ligand>
        <name>ATP</name>
        <dbReference type="ChEBI" id="CHEBI:30616"/>
    </ligand>
</feature>
<comment type="similarity">
    <text evidence="1 8 10">Belongs to the thymidine kinase family.</text>
</comment>
<evidence type="ECO:0000256" key="1">
    <source>
        <dbReference type="ARBA" id="ARBA00007587"/>
    </source>
</evidence>
<sequence length="208" mass="23446">MNDINEVEMSCSNNKLGWIELITGCMFAGKTEEFIRRLKIMSYAKKNVAVFKPGLDQRYSKQCVASHGGTMLESNIIQKSDDIRKIVEQENLIKKVEVVGIDEVQFLDEGVVDLIDELADQGIIVIVNGLDKDFRCEPFKNVDKLLAIAEFVTKLRARCHVCGNFANRSQRIVNGEPAKWDSPLILVDGKESYEARCRTCYVLPKKGA</sequence>
<dbReference type="HAMAP" id="MF_00124">
    <property type="entry name" value="Thymidine_kinase"/>
    <property type="match status" value="1"/>
</dbReference>
<name>A0ABU0NDW5_9MOLU</name>
<evidence type="ECO:0000256" key="4">
    <source>
        <dbReference type="ARBA" id="ARBA00022679"/>
    </source>
</evidence>
<protein>
    <recommendedName>
        <fullName evidence="2 8">Thymidine kinase</fullName>
        <ecNumber evidence="2 8">2.7.1.21</ecNumber>
    </recommendedName>
</protein>
<dbReference type="Gene3D" id="3.30.60.20">
    <property type="match status" value="1"/>
</dbReference>
<dbReference type="Pfam" id="PF00265">
    <property type="entry name" value="TK"/>
    <property type="match status" value="1"/>
</dbReference>
<keyword evidence="7 8" id="KW-0067">ATP-binding</keyword>
<accession>A0ABU0NDW5</accession>
<comment type="subcellular location">
    <subcellularLocation>
        <location evidence="8">Cytoplasm</location>
    </subcellularLocation>
</comment>
<proteinExistence type="inferred from homology"/>